<dbReference type="SUPFAM" id="SSF46689">
    <property type="entry name" value="Homeodomain-like"/>
    <property type="match status" value="1"/>
</dbReference>
<dbReference type="Gene3D" id="1.10.357.10">
    <property type="entry name" value="Tetracycline Repressor, domain 2"/>
    <property type="match status" value="1"/>
</dbReference>
<evidence type="ECO:0000259" key="3">
    <source>
        <dbReference type="PROSITE" id="PS50977"/>
    </source>
</evidence>
<dbReference type="AlphaFoldDB" id="A0A3A8B608"/>
<evidence type="ECO:0000313" key="5">
    <source>
        <dbReference type="Proteomes" id="UP000281128"/>
    </source>
</evidence>
<feature type="domain" description="HTH tetR-type" evidence="3">
    <location>
        <begin position="16"/>
        <end position="76"/>
    </location>
</feature>
<dbReference type="EMBL" id="RAPE01000001">
    <property type="protein sequence ID" value="RKF16155.1"/>
    <property type="molecule type" value="Genomic_DNA"/>
</dbReference>
<reference evidence="4 5" key="1">
    <citation type="submission" date="2018-09" db="EMBL/GenBank/DDBJ databases">
        <title>Roseovarius spongiae sp. nov., isolated from a marine sponge.</title>
        <authorList>
            <person name="Zhuang L."/>
            <person name="Luo L."/>
        </authorList>
    </citation>
    <scope>NUCLEOTIDE SEQUENCE [LARGE SCALE GENOMIC DNA]</scope>
    <source>
        <strain evidence="4 5">HN-E21</strain>
    </source>
</reference>
<evidence type="ECO:0000313" key="4">
    <source>
        <dbReference type="EMBL" id="RKF16155.1"/>
    </source>
</evidence>
<dbReference type="PANTHER" id="PTHR30055:SF239">
    <property type="entry name" value="TRANSCRIPTIONAL REGULATORY PROTEIN"/>
    <property type="match status" value="1"/>
</dbReference>
<dbReference type="InterPro" id="IPR050109">
    <property type="entry name" value="HTH-type_TetR-like_transc_reg"/>
</dbReference>
<dbReference type="InterPro" id="IPR009057">
    <property type="entry name" value="Homeodomain-like_sf"/>
</dbReference>
<keyword evidence="5" id="KW-1185">Reference proteome</keyword>
<feature type="DNA-binding region" description="H-T-H motif" evidence="2">
    <location>
        <begin position="39"/>
        <end position="58"/>
    </location>
</feature>
<sequence length="215" mass="24163">MDPDDSKSPRPGGNTKVTRADWLTVAMDILVSDGVAEVKVLPISERLGVSRSSFYWYFKSRKDLLDALLKEWESGNTGALIAHAEMPAPTITASVCNLFHCFLDPSLFNHQLDFAVREWARREGHVRRVIDRSDAARCAAIAAMFERHGFAPYEADARARILYFMQIGYYALDLAEPLDERLSRIDGYILGFTGQAARAEETAKLRAHAEALKER</sequence>
<dbReference type="InterPro" id="IPR001647">
    <property type="entry name" value="HTH_TetR"/>
</dbReference>
<comment type="caution">
    <text evidence="4">The sequence shown here is derived from an EMBL/GenBank/DDBJ whole genome shotgun (WGS) entry which is preliminary data.</text>
</comment>
<dbReference type="GO" id="GO:0003700">
    <property type="term" value="F:DNA-binding transcription factor activity"/>
    <property type="evidence" value="ECO:0007669"/>
    <property type="project" value="TreeGrafter"/>
</dbReference>
<dbReference type="Proteomes" id="UP000281128">
    <property type="component" value="Unassembled WGS sequence"/>
</dbReference>
<accession>A0A3A8B608</accession>
<dbReference type="PANTHER" id="PTHR30055">
    <property type="entry name" value="HTH-TYPE TRANSCRIPTIONAL REGULATOR RUTR"/>
    <property type="match status" value="1"/>
</dbReference>
<name>A0A3A8B608_9RHOB</name>
<evidence type="ECO:0000256" key="2">
    <source>
        <dbReference type="PROSITE-ProRule" id="PRU00335"/>
    </source>
</evidence>
<gene>
    <name evidence="4" type="ORF">D6850_00890</name>
</gene>
<dbReference type="RefSeq" id="WP_121163092.1">
    <property type="nucleotide sequence ID" value="NZ_RAPE01000001.1"/>
</dbReference>
<dbReference type="GO" id="GO:0000976">
    <property type="term" value="F:transcription cis-regulatory region binding"/>
    <property type="evidence" value="ECO:0007669"/>
    <property type="project" value="TreeGrafter"/>
</dbReference>
<evidence type="ECO:0000256" key="1">
    <source>
        <dbReference type="ARBA" id="ARBA00023125"/>
    </source>
</evidence>
<dbReference type="OrthoDB" id="3218408at2"/>
<protein>
    <submittedName>
        <fullName evidence="4">TetR/AcrR family transcriptional regulator</fullName>
    </submittedName>
</protein>
<keyword evidence="1 2" id="KW-0238">DNA-binding</keyword>
<dbReference type="Pfam" id="PF00440">
    <property type="entry name" value="TetR_N"/>
    <property type="match status" value="1"/>
</dbReference>
<dbReference type="PRINTS" id="PR00455">
    <property type="entry name" value="HTHTETR"/>
</dbReference>
<proteinExistence type="predicted"/>
<dbReference type="PROSITE" id="PS50977">
    <property type="entry name" value="HTH_TETR_2"/>
    <property type="match status" value="1"/>
</dbReference>
<organism evidence="4 5">
    <name type="scientific">Roseovarius spongiae</name>
    <dbReference type="NCBI Taxonomy" id="2320272"/>
    <lineage>
        <taxon>Bacteria</taxon>
        <taxon>Pseudomonadati</taxon>
        <taxon>Pseudomonadota</taxon>
        <taxon>Alphaproteobacteria</taxon>
        <taxon>Rhodobacterales</taxon>
        <taxon>Roseobacteraceae</taxon>
        <taxon>Roseovarius</taxon>
    </lineage>
</organism>